<dbReference type="InterPro" id="IPR033717">
    <property type="entry name" value="UDPK"/>
</dbReference>
<feature type="active site" description="Proton acceptor" evidence="15">
    <location>
        <position position="39"/>
    </location>
</feature>
<evidence type="ECO:0000256" key="14">
    <source>
        <dbReference type="ARBA" id="ARBA00023264"/>
    </source>
</evidence>
<evidence type="ECO:0000256" key="5">
    <source>
        <dbReference type="ARBA" id="ARBA00022679"/>
    </source>
</evidence>
<dbReference type="Pfam" id="PF01219">
    <property type="entry name" value="DAGK_prokar"/>
    <property type="match status" value="1"/>
</dbReference>
<evidence type="ECO:0000256" key="6">
    <source>
        <dbReference type="ARBA" id="ARBA00022692"/>
    </source>
</evidence>
<keyword evidence="3" id="KW-1003">Cell membrane</keyword>
<feature type="binding site" evidence="17">
    <location>
        <begin position="64"/>
        <end position="65"/>
    </location>
    <ligand>
        <name>ATP</name>
        <dbReference type="ChEBI" id="CHEBI:30616"/>
    </ligand>
</feature>
<evidence type="ECO:0000313" key="19">
    <source>
        <dbReference type="EMBL" id="KAA9333500.1"/>
    </source>
</evidence>
<dbReference type="GO" id="GO:0046872">
    <property type="term" value="F:metal ion binding"/>
    <property type="evidence" value="ECO:0007669"/>
    <property type="project" value="UniProtKB-KW"/>
</dbReference>
<evidence type="ECO:0000256" key="2">
    <source>
        <dbReference type="ARBA" id="ARBA00005967"/>
    </source>
</evidence>
<evidence type="ECO:0000256" key="7">
    <source>
        <dbReference type="ARBA" id="ARBA00022741"/>
    </source>
</evidence>
<feature type="binding site" evidence="17">
    <location>
        <position position="46"/>
    </location>
    <ligand>
        <name>ATP</name>
        <dbReference type="ChEBI" id="CHEBI:30616"/>
    </ligand>
</feature>
<keyword evidence="13" id="KW-0594">Phospholipid biosynthesis</keyword>
<evidence type="ECO:0000256" key="17">
    <source>
        <dbReference type="PIRSR" id="PIRSR600829-3"/>
    </source>
</evidence>
<dbReference type="GO" id="GO:0016301">
    <property type="term" value="F:kinase activity"/>
    <property type="evidence" value="ECO:0007669"/>
    <property type="project" value="UniProtKB-KW"/>
</dbReference>
<dbReference type="GO" id="GO:0008654">
    <property type="term" value="P:phospholipid biosynthetic process"/>
    <property type="evidence" value="ECO:0007669"/>
    <property type="project" value="UniProtKB-KW"/>
</dbReference>
<feature type="binding site" evidence="18">
    <location>
        <position position="46"/>
    </location>
    <ligand>
        <name>a divalent metal cation</name>
        <dbReference type="ChEBI" id="CHEBI:60240"/>
    </ligand>
</feature>
<dbReference type="CDD" id="cd14265">
    <property type="entry name" value="UDPK_IM_like"/>
    <property type="match status" value="1"/>
</dbReference>
<dbReference type="PANTHER" id="PTHR34299:SF1">
    <property type="entry name" value="DIACYLGLYCEROL KINASE"/>
    <property type="match status" value="1"/>
</dbReference>
<evidence type="ECO:0000256" key="10">
    <source>
        <dbReference type="ARBA" id="ARBA00022989"/>
    </source>
</evidence>
<evidence type="ECO:0000256" key="12">
    <source>
        <dbReference type="ARBA" id="ARBA00023136"/>
    </source>
</evidence>
<comment type="cofactor">
    <cofactor evidence="18">
        <name>Mg(2+)</name>
        <dbReference type="ChEBI" id="CHEBI:18420"/>
    </cofactor>
    <text evidence="18">Mn(2+), Zn(2+), Cd(2+) and Co(2+) support activity to lesser extents.</text>
</comment>
<keyword evidence="4" id="KW-0444">Lipid biosynthesis</keyword>
<keyword evidence="12" id="KW-0472">Membrane</keyword>
<dbReference type="GO" id="GO:0005524">
    <property type="term" value="F:ATP binding"/>
    <property type="evidence" value="ECO:0007669"/>
    <property type="project" value="UniProtKB-KW"/>
</dbReference>
<evidence type="ECO:0000256" key="8">
    <source>
        <dbReference type="ARBA" id="ARBA00022777"/>
    </source>
</evidence>
<keyword evidence="14" id="KW-1208">Phospholipid metabolism</keyword>
<keyword evidence="6" id="KW-0812">Transmembrane</keyword>
<evidence type="ECO:0000256" key="3">
    <source>
        <dbReference type="ARBA" id="ARBA00022475"/>
    </source>
</evidence>
<keyword evidence="20" id="KW-1185">Reference proteome</keyword>
<dbReference type="EMBL" id="VTWU01000003">
    <property type="protein sequence ID" value="KAA9333500.1"/>
    <property type="molecule type" value="Genomic_DNA"/>
</dbReference>
<comment type="similarity">
    <text evidence="2">Belongs to the bacterial diacylglycerol kinase family.</text>
</comment>
<accession>A0A7L5A3J5</accession>
<evidence type="ECO:0000256" key="9">
    <source>
        <dbReference type="ARBA" id="ARBA00022840"/>
    </source>
</evidence>
<dbReference type="Gene3D" id="1.10.287.3610">
    <property type="match status" value="1"/>
</dbReference>
<comment type="subcellular location">
    <subcellularLocation>
        <location evidence="1">Cell membrane</location>
        <topology evidence="1">Multi-pass membrane protein</topology>
    </subcellularLocation>
</comment>
<dbReference type="InterPro" id="IPR036945">
    <property type="entry name" value="DAGK_sf"/>
</dbReference>
<evidence type="ECO:0000256" key="15">
    <source>
        <dbReference type="PIRSR" id="PIRSR600829-1"/>
    </source>
</evidence>
<gene>
    <name evidence="19" type="ORF">F0P96_08295</name>
</gene>
<keyword evidence="7 17" id="KW-0547">Nucleotide-binding</keyword>
<dbReference type="GO" id="GO:0005886">
    <property type="term" value="C:plasma membrane"/>
    <property type="evidence" value="ECO:0007669"/>
    <property type="project" value="UniProtKB-SubCell"/>
</dbReference>
<protein>
    <submittedName>
        <fullName evidence="19">Diacylglycerol kinase family protein</fullName>
    </submittedName>
</protein>
<dbReference type="AlphaFoldDB" id="A0A7L5A3J5"/>
<evidence type="ECO:0000256" key="4">
    <source>
        <dbReference type="ARBA" id="ARBA00022516"/>
    </source>
</evidence>
<evidence type="ECO:0000256" key="16">
    <source>
        <dbReference type="PIRSR" id="PIRSR600829-2"/>
    </source>
</evidence>
<comment type="caution">
    <text evidence="19">The sequence shown here is derived from an EMBL/GenBank/DDBJ whole genome shotgun (WGS) entry which is preliminary data.</text>
</comment>
<organism evidence="19 20">
    <name type="scientific">Hymenobacter busanensis</name>
    <dbReference type="NCBI Taxonomy" id="2607656"/>
    <lineage>
        <taxon>Bacteria</taxon>
        <taxon>Pseudomonadati</taxon>
        <taxon>Bacteroidota</taxon>
        <taxon>Cytophagia</taxon>
        <taxon>Cytophagales</taxon>
        <taxon>Hymenobacteraceae</taxon>
        <taxon>Hymenobacter</taxon>
    </lineage>
</organism>
<evidence type="ECO:0000256" key="18">
    <source>
        <dbReference type="PIRSR" id="PIRSR600829-4"/>
    </source>
</evidence>
<dbReference type="InterPro" id="IPR000829">
    <property type="entry name" value="DAGK"/>
</dbReference>
<keyword evidence="9 17" id="KW-0067">ATP-binding</keyword>
<evidence type="ECO:0000256" key="13">
    <source>
        <dbReference type="ARBA" id="ARBA00023209"/>
    </source>
</evidence>
<reference evidence="19 20" key="1">
    <citation type="submission" date="2019-09" db="EMBL/GenBank/DDBJ databases">
        <title>Genome sequence of Hymenobacter sp. M3.</title>
        <authorList>
            <person name="Srinivasan S."/>
        </authorList>
    </citation>
    <scope>NUCLEOTIDE SEQUENCE [LARGE SCALE GENOMIC DNA]</scope>
    <source>
        <strain evidence="19 20">M3</strain>
    </source>
</reference>
<keyword evidence="18" id="KW-0479">Metal-binding</keyword>
<dbReference type="PANTHER" id="PTHR34299">
    <property type="entry name" value="DIACYLGLYCEROL KINASE"/>
    <property type="match status" value="1"/>
</dbReference>
<keyword evidence="8 19" id="KW-0418">Kinase</keyword>
<name>A0A7L5A3J5_9BACT</name>
<evidence type="ECO:0000256" key="11">
    <source>
        <dbReference type="ARBA" id="ARBA00023098"/>
    </source>
</evidence>
<keyword evidence="10" id="KW-1133">Transmembrane helix</keyword>
<evidence type="ECO:0000256" key="1">
    <source>
        <dbReference type="ARBA" id="ARBA00004651"/>
    </source>
</evidence>
<evidence type="ECO:0000313" key="20">
    <source>
        <dbReference type="Proteomes" id="UP000326380"/>
    </source>
</evidence>
<keyword evidence="18" id="KW-0460">Magnesium</keyword>
<sequence length="98" mass="10473">MRFHAWATVAVVALGLWLPLSRHDWAVLALAIGAVWTAEMLNTALETLVNLVSPDYHPLAGRVKDIAAGAVLLMGIAAAAVGLLILGPPLWAAVQQWW</sequence>
<feature type="binding site" evidence="16">
    <location>
        <position position="39"/>
    </location>
    <ligand>
        <name>substrate</name>
    </ligand>
</feature>
<keyword evidence="11" id="KW-0443">Lipid metabolism</keyword>
<keyword evidence="5" id="KW-0808">Transferase</keyword>
<dbReference type="Proteomes" id="UP000326380">
    <property type="component" value="Unassembled WGS sequence"/>
</dbReference>
<proteinExistence type="inferred from homology"/>